<dbReference type="InterPro" id="IPR052934">
    <property type="entry name" value="Methyl-DNA_Rec/Restrict_Enz"/>
</dbReference>
<dbReference type="GO" id="GO:0005524">
    <property type="term" value="F:ATP binding"/>
    <property type="evidence" value="ECO:0007669"/>
    <property type="project" value="InterPro"/>
</dbReference>
<dbReference type="SUPFAM" id="SSF52540">
    <property type="entry name" value="P-loop containing nucleoside triphosphate hydrolases"/>
    <property type="match status" value="1"/>
</dbReference>
<protein>
    <submittedName>
        <fullName evidence="3">AAA family ATPase</fullName>
    </submittedName>
</protein>
<dbReference type="InterPro" id="IPR003593">
    <property type="entry name" value="AAA+_ATPase"/>
</dbReference>
<dbReference type="Gene3D" id="3.40.50.300">
    <property type="entry name" value="P-loop containing nucleotide triphosphate hydrolases"/>
    <property type="match status" value="1"/>
</dbReference>
<dbReference type="REBASE" id="252678">
    <property type="entry name" value="Bot99McrBCP"/>
</dbReference>
<accession>A0A2U8P5P9</accession>
<dbReference type="SMART" id="SM00382">
    <property type="entry name" value="AAA"/>
    <property type="match status" value="1"/>
</dbReference>
<reference evidence="3 4" key="2">
    <citation type="journal article" date="2017" name="Syst. Appl. Microbiol.">
        <title>Soybeans inoculated with root zone soils of Canadian native legumes harbour diverse and novel Bradyrhizobium spp. that possess agricultural potential.</title>
        <authorList>
            <person name="Bromfield E.S.P."/>
            <person name="Cloutier S."/>
            <person name="Tambong J.T."/>
            <person name="Tran Thi T.V."/>
        </authorList>
    </citation>
    <scope>NUCLEOTIDE SEQUENCE [LARGE SCALE GENOMIC DNA]</scope>
    <source>
        <strain evidence="3 4">OO99</strain>
    </source>
</reference>
<dbReference type="Pfam" id="PF07728">
    <property type="entry name" value="AAA_5"/>
    <property type="match status" value="1"/>
</dbReference>
<proteinExistence type="predicted"/>
<gene>
    <name evidence="3" type="ORF">CIT37_13140</name>
</gene>
<reference evidence="3 4" key="1">
    <citation type="journal article" date="2014" name="Int. J. Syst. Evol. Microbiol.">
        <title>Bradyrhizobium ottawaense sp. nov., a symbiotic nitrogen fixing bacterium from root nodules of soybeans in Canada.</title>
        <authorList>
            <person name="Yu X."/>
            <person name="Cloutier S."/>
            <person name="Tambong J.T."/>
            <person name="Bromfield E.S."/>
        </authorList>
    </citation>
    <scope>NUCLEOTIDE SEQUENCE [LARGE SCALE GENOMIC DNA]</scope>
    <source>
        <strain evidence="3 4">OO99</strain>
    </source>
</reference>
<dbReference type="PANTHER" id="PTHR37291">
    <property type="entry name" value="5-METHYLCYTOSINE-SPECIFIC RESTRICTION ENZYME B"/>
    <property type="match status" value="1"/>
</dbReference>
<dbReference type="InterPro" id="IPR011704">
    <property type="entry name" value="ATPase_dyneun-rel_AAA"/>
</dbReference>
<dbReference type="AlphaFoldDB" id="A0A2U8P5P9"/>
<organism evidence="3 4">
    <name type="scientific">Bradyrhizobium ottawaense</name>
    <dbReference type="NCBI Taxonomy" id="931866"/>
    <lineage>
        <taxon>Bacteria</taxon>
        <taxon>Pseudomonadati</taxon>
        <taxon>Pseudomonadota</taxon>
        <taxon>Alphaproteobacteria</taxon>
        <taxon>Hyphomicrobiales</taxon>
        <taxon>Nitrobacteraceae</taxon>
        <taxon>Bradyrhizobium</taxon>
    </lineage>
</organism>
<name>A0A2U8P5P9_9BRAD</name>
<sequence length="786" mass="87320">MGASENPMDGQPINDRLFADLHQIKDRCQASGDIITTEQHDQYIHTFSERFGPDVLRGLDGEALLLAMHGRRDSDARCLSYWLEFKNDETFVTNAFGGIGGGAALKFGVYQRPTDGAWIGGKGTSPKAIGMDEAIQIARRQRDELIAGDRVLSSLTSIDHSDEVYNQLQGLIEAAAPDLARDGWAHKYWFLAHPDKLDDYHSPRYQRFHLYKLLQMPPDQAGILDAGAPRFLCAGRFVSIARRLGVPVSVLTSALNKRTGGFHRYWRIGTTEGSSGDSQWSPMRDGNYVSIGWPDTVPDLSSYIGEEKVTLKDRITEWLIPAYANSGVASRKAGEIVKFARDMAENDLILACEGQTVLGIGRVIGPYEYEGGLRFPHKRPVKWLLLDSWQLPQSEGPRTTVYELGKNGENLLALERRLFDGGTGSSGVPETRNRTTVSVTPLPELDSFAARIDGILRRKGQVLLYGPPGTGKTYLAHRVANDLAARQSFRKPYSQLSEAERVQVSGPQGLVRTCTFHPGYSYEDFIEGFRPNTVAGQMVFERHAGIFKQLCAEAEKAGDKHFFLIVDEVNRGDVPRIFGELITLLEHDKRDKPVTLASGTSFCVPSNVFIVGTMNTADRSISLLDIALRRRFGFVELMPDSSLLDKRAVGDLPLGAWLDTLNSRLRRHLKRDARNLQIGHAYLLGHPITSVAEFSRVLREDIIPLVEEYCYDDFGTLSEILGPGLVDVKGGRIRDEIFDPKNEDSLVQALTYEEMTLTLVQKGDQNTDAEDAVELTSDEVDDAEAS</sequence>
<evidence type="ECO:0000313" key="4">
    <source>
        <dbReference type="Proteomes" id="UP000215703"/>
    </source>
</evidence>
<evidence type="ECO:0000259" key="2">
    <source>
        <dbReference type="SMART" id="SM00382"/>
    </source>
</evidence>
<feature type="compositionally biased region" description="Acidic residues" evidence="1">
    <location>
        <begin position="767"/>
        <end position="786"/>
    </location>
</feature>
<dbReference type="Proteomes" id="UP000215703">
    <property type="component" value="Chromosome"/>
</dbReference>
<dbReference type="KEGG" id="bot:CIT37_13140"/>
<feature type="domain" description="AAA+ ATPase" evidence="2">
    <location>
        <begin position="458"/>
        <end position="642"/>
    </location>
</feature>
<dbReference type="CDD" id="cd00009">
    <property type="entry name" value="AAA"/>
    <property type="match status" value="1"/>
</dbReference>
<dbReference type="InterPro" id="IPR027417">
    <property type="entry name" value="P-loop_NTPase"/>
</dbReference>
<dbReference type="PANTHER" id="PTHR37291:SF1">
    <property type="entry name" value="TYPE IV METHYL-DIRECTED RESTRICTION ENZYME ECOKMCRB SUBUNIT"/>
    <property type="match status" value="1"/>
</dbReference>
<feature type="region of interest" description="Disordered" evidence="1">
    <location>
        <begin position="762"/>
        <end position="786"/>
    </location>
</feature>
<evidence type="ECO:0000256" key="1">
    <source>
        <dbReference type="SAM" id="MobiDB-lite"/>
    </source>
</evidence>
<dbReference type="GO" id="GO:0016887">
    <property type="term" value="F:ATP hydrolysis activity"/>
    <property type="evidence" value="ECO:0007669"/>
    <property type="project" value="InterPro"/>
</dbReference>
<evidence type="ECO:0000313" key="3">
    <source>
        <dbReference type="EMBL" id="AWL93043.1"/>
    </source>
</evidence>
<dbReference type="EMBL" id="CP029425">
    <property type="protein sequence ID" value="AWL93043.1"/>
    <property type="molecule type" value="Genomic_DNA"/>
</dbReference>